<dbReference type="GO" id="GO:0008825">
    <property type="term" value="F:cyclopropane-fatty-acyl-phospholipid synthase activity"/>
    <property type="evidence" value="ECO:0007669"/>
    <property type="project" value="UniProtKB-EC"/>
</dbReference>
<keyword evidence="1" id="KW-0489">Methyltransferase</keyword>
<protein>
    <submittedName>
        <fullName evidence="1">Cyclopropane-fatty-acyl-phospholipid synthase</fullName>
        <ecNumber evidence="1">2.1.1.79</ecNumber>
    </submittedName>
</protein>
<dbReference type="EMBL" id="CADCUX010000328">
    <property type="protein sequence ID" value="CAA9413158.1"/>
    <property type="molecule type" value="Genomic_DNA"/>
</dbReference>
<dbReference type="EC" id="2.1.1.79" evidence="1"/>
<sequence length="114" mass="12605">WRCAAWRWWTPRTCGPTTRARCGPGPTHWRRNCPKRSASSRPPATPAMPARCCAPTGCTWRAARCASSRAGSRCTRCWPAGRTGGWRAGRCAAHNPRTPSTAPIFIGTWTRTRP</sequence>
<feature type="non-terminal residue" evidence="1">
    <location>
        <position position="1"/>
    </location>
</feature>
<feature type="non-terminal residue" evidence="1">
    <location>
        <position position="114"/>
    </location>
</feature>
<accession>A0A6J4PDX8</accession>
<proteinExistence type="predicted"/>
<name>A0A6J4PDX8_9BURK</name>
<dbReference type="GO" id="GO:0032259">
    <property type="term" value="P:methylation"/>
    <property type="evidence" value="ECO:0007669"/>
    <property type="project" value="UniProtKB-KW"/>
</dbReference>
<reference evidence="1" key="1">
    <citation type="submission" date="2020-02" db="EMBL/GenBank/DDBJ databases">
        <authorList>
            <person name="Meier V. D."/>
        </authorList>
    </citation>
    <scope>NUCLEOTIDE SEQUENCE</scope>
    <source>
        <strain evidence="1">AVDCRST_MAG51</strain>
    </source>
</reference>
<organism evidence="1">
    <name type="scientific">uncultured Ramlibacter sp</name>
    <dbReference type="NCBI Taxonomy" id="260755"/>
    <lineage>
        <taxon>Bacteria</taxon>
        <taxon>Pseudomonadati</taxon>
        <taxon>Pseudomonadota</taxon>
        <taxon>Betaproteobacteria</taxon>
        <taxon>Burkholderiales</taxon>
        <taxon>Comamonadaceae</taxon>
        <taxon>Ramlibacter</taxon>
        <taxon>environmental samples</taxon>
    </lineage>
</organism>
<gene>
    <name evidence="1" type="ORF">AVDCRST_MAG51-1528</name>
</gene>
<dbReference type="AlphaFoldDB" id="A0A6J4PDX8"/>
<keyword evidence="1" id="KW-0808">Transferase</keyword>
<evidence type="ECO:0000313" key="1">
    <source>
        <dbReference type="EMBL" id="CAA9413158.1"/>
    </source>
</evidence>